<sequence length="66" mass="7744">MKINCNKSNQSINSCRIGHMQLQILGCATEIKIFYEIQFREYILNIGYRSLSIRLEVAVYVKFNNI</sequence>
<name>A0A8R1Y4Q6_ONCVO</name>
<proteinExistence type="predicted"/>
<accession>A0A8R1Y4Q6</accession>
<dbReference type="Proteomes" id="UP000024404">
    <property type="component" value="Unassembled WGS sequence"/>
</dbReference>
<dbReference type="EMBL" id="CMVM020000247">
    <property type="status" value="NOT_ANNOTATED_CDS"/>
    <property type="molecule type" value="Genomic_DNA"/>
</dbReference>
<protein>
    <submittedName>
        <fullName evidence="1">Uncharacterized protein</fullName>
    </submittedName>
</protein>
<organism evidence="1 2">
    <name type="scientific">Onchocerca volvulus</name>
    <dbReference type="NCBI Taxonomy" id="6282"/>
    <lineage>
        <taxon>Eukaryota</taxon>
        <taxon>Metazoa</taxon>
        <taxon>Ecdysozoa</taxon>
        <taxon>Nematoda</taxon>
        <taxon>Chromadorea</taxon>
        <taxon>Rhabditida</taxon>
        <taxon>Spirurina</taxon>
        <taxon>Spiruromorpha</taxon>
        <taxon>Filarioidea</taxon>
        <taxon>Onchocercidae</taxon>
        <taxon>Onchocerca</taxon>
    </lineage>
</organism>
<evidence type="ECO:0000313" key="2">
    <source>
        <dbReference type="Proteomes" id="UP000024404"/>
    </source>
</evidence>
<reference evidence="1" key="2">
    <citation type="submission" date="2022-06" db="UniProtKB">
        <authorList>
            <consortium name="EnsemblMetazoa"/>
        </authorList>
    </citation>
    <scope>IDENTIFICATION</scope>
</reference>
<evidence type="ECO:0000313" key="1">
    <source>
        <dbReference type="EnsemblMetazoa" id="OVOC8189.1"/>
    </source>
</evidence>
<dbReference type="AlphaFoldDB" id="A0A8R1Y4Q6"/>
<reference evidence="2" key="1">
    <citation type="submission" date="2013-10" db="EMBL/GenBank/DDBJ databases">
        <title>Genome sequencing of Onchocerca volvulus.</title>
        <authorList>
            <person name="Cotton J."/>
            <person name="Tsai J."/>
            <person name="Stanley E."/>
            <person name="Tracey A."/>
            <person name="Holroyd N."/>
            <person name="Lustigman S."/>
            <person name="Berriman M."/>
        </authorList>
    </citation>
    <scope>NUCLEOTIDE SEQUENCE</scope>
</reference>
<dbReference type="EnsemblMetazoa" id="OVOC8189.1">
    <property type="protein sequence ID" value="OVOC8189.1"/>
    <property type="gene ID" value="WBGene00244998"/>
</dbReference>
<keyword evidence="2" id="KW-1185">Reference proteome</keyword>